<dbReference type="GO" id="GO:0045202">
    <property type="term" value="C:synapse"/>
    <property type="evidence" value="ECO:0007669"/>
    <property type="project" value="TreeGrafter"/>
</dbReference>
<dbReference type="WBParaSite" id="ASIM_0001287401-mRNA-1">
    <property type="protein sequence ID" value="ASIM_0001287401-mRNA-1"/>
    <property type="gene ID" value="ASIM_0001287401"/>
</dbReference>
<dbReference type="Pfam" id="PF00001">
    <property type="entry name" value="7tm_1"/>
    <property type="match status" value="1"/>
</dbReference>
<dbReference type="GO" id="GO:0030425">
    <property type="term" value="C:dendrite"/>
    <property type="evidence" value="ECO:0007669"/>
    <property type="project" value="TreeGrafter"/>
</dbReference>
<dbReference type="PROSITE" id="PS00237">
    <property type="entry name" value="G_PROTEIN_RECEP_F1_1"/>
    <property type="match status" value="1"/>
</dbReference>
<feature type="transmembrane region" description="Helical" evidence="11">
    <location>
        <begin position="89"/>
        <end position="109"/>
    </location>
</feature>
<keyword evidence="14" id="KW-1185">Reference proteome</keyword>
<evidence type="ECO:0000256" key="11">
    <source>
        <dbReference type="SAM" id="Phobius"/>
    </source>
</evidence>
<dbReference type="InterPro" id="IPR000276">
    <property type="entry name" value="GPCR_Rhodpsn"/>
</dbReference>
<dbReference type="Gene3D" id="1.20.1070.10">
    <property type="entry name" value="Rhodopsin 7-helix transmembrane proteins"/>
    <property type="match status" value="1"/>
</dbReference>
<keyword evidence="9 10" id="KW-0807">Transducer</keyword>
<sequence>MNYCGGHGIFQIFVWIIIVFLSLETIIGNAMVIVAYKVERAISKQVSNRYIVSLAVSDLIIGVEGYPLFTLYVLNGDRWPLGWVACETWLFLDYTLCLVSILTVLLITADRYLSVCHTASYIKWLTPAKTQIMIVLSWVIPAFIFGVMIYGWPLMTGSASGMMGTECSAPFLSNPYVNMGMYVVYYWTTLIAMLILYKGIHKAAKNLEEKAKAKERRHIALILSQRLGTQVGVSLMLSQNENVGNNSAAAATATVNEPCTKDSGYQTISTNLTTSTTFAAYGSDGSTRNLEMIREETERSSIVDVMIDETLAEHGSGSKLLEKFVESAHASASATALERRCSLASSTISQPDDTVTADYERKYMVSS</sequence>
<feature type="domain" description="G-protein coupled receptors family 1 profile" evidence="12">
    <location>
        <begin position="28"/>
        <end position="223"/>
    </location>
</feature>
<evidence type="ECO:0000256" key="5">
    <source>
        <dbReference type="ARBA" id="ARBA00023040"/>
    </source>
</evidence>
<dbReference type="Proteomes" id="UP000267096">
    <property type="component" value="Unassembled WGS sequence"/>
</dbReference>
<keyword evidence="2" id="KW-1003">Cell membrane</keyword>
<evidence type="ECO:0000256" key="3">
    <source>
        <dbReference type="ARBA" id="ARBA00022692"/>
    </source>
</evidence>
<evidence type="ECO:0000256" key="1">
    <source>
        <dbReference type="ARBA" id="ARBA00004651"/>
    </source>
</evidence>
<keyword evidence="3 10" id="KW-0812">Transmembrane</keyword>
<dbReference type="InterPro" id="IPR017452">
    <property type="entry name" value="GPCR_Rhodpsn_7TM"/>
</dbReference>
<dbReference type="EMBL" id="UYRR01031172">
    <property type="protein sequence ID" value="VDK47138.1"/>
    <property type="molecule type" value="Genomic_DNA"/>
</dbReference>
<keyword evidence="4 11" id="KW-1133">Transmembrane helix</keyword>
<reference evidence="15" key="1">
    <citation type="submission" date="2017-02" db="UniProtKB">
        <authorList>
            <consortium name="WormBaseParasite"/>
        </authorList>
    </citation>
    <scope>IDENTIFICATION</scope>
</reference>
<keyword evidence="8 10" id="KW-0675">Receptor</keyword>
<dbReference type="GO" id="GO:0004993">
    <property type="term" value="F:G protein-coupled serotonin receptor activity"/>
    <property type="evidence" value="ECO:0007669"/>
    <property type="project" value="TreeGrafter"/>
</dbReference>
<comment type="subcellular location">
    <subcellularLocation>
        <location evidence="1">Cell membrane</location>
        <topology evidence="1">Multi-pass membrane protein</topology>
    </subcellularLocation>
</comment>
<evidence type="ECO:0000256" key="7">
    <source>
        <dbReference type="ARBA" id="ARBA00023157"/>
    </source>
</evidence>
<dbReference type="PANTHER" id="PTHR24247">
    <property type="entry name" value="5-HYDROXYTRYPTAMINE RECEPTOR"/>
    <property type="match status" value="1"/>
</dbReference>
<evidence type="ECO:0000256" key="8">
    <source>
        <dbReference type="ARBA" id="ARBA00023170"/>
    </source>
</evidence>
<dbReference type="PROSITE" id="PS50262">
    <property type="entry name" value="G_PROTEIN_RECEP_F1_2"/>
    <property type="match status" value="1"/>
</dbReference>
<evidence type="ECO:0000313" key="15">
    <source>
        <dbReference type="WBParaSite" id="ASIM_0001287401-mRNA-1"/>
    </source>
</evidence>
<dbReference type="FunFam" id="1.20.1070.10:FF:000365">
    <property type="entry name" value="Muscarinic acetylcholine receptor gar-2"/>
    <property type="match status" value="1"/>
</dbReference>
<evidence type="ECO:0000313" key="14">
    <source>
        <dbReference type="Proteomes" id="UP000267096"/>
    </source>
</evidence>
<dbReference type="GO" id="GO:0007197">
    <property type="term" value="P:adenylate cyclase-inhibiting G protein-coupled acetylcholine receptor signaling pathway"/>
    <property type="evidence" value="ECO:0007669"/>
    <property type="project" value="TreeGrafter"/>
</dbReference>
<gene>
    <name evidence="13" type="ORF">ASIM_LOCUS12340</name>
</gene>
<evidence type="ECO:0000256" key="6">
    <source>
        <dbReference type="ARBA" id="ARBA00023136"/>
    </source>
</evidence>
<evidence type="ECO:0000256" key="9">
    <source>
        <dbReference type="ARBA" id="ARBA00023224"/>
    </source>
</evidence>
<feature type="transmembrane region" description="Helical" evidence="11">
    <location>
        <begin position="12"/>
        <end position="38"/>
    </location>
</feature>
<evidence type="ECO:0000259" key="12">
    <source>
        <dbReference type="PROSITE" id="PS50262"/>
    </source>
</evidence>
<keyword evidence="5 10" id="KW-0297">G-protein coupled receptor</keyword>
<evidence type="ECO:0000256" key="4">
    <source>
        <dbReference type="ARBA" id="ARBA00022989"/>
    </source>
</evidence>
<feature type="transmembrane region" description="Helical" evidence="11">
    <location>
        <begin position="179"/>
        <end position="197"/>
    </location>
</feature>
<proteinExistence type="inferred from homology"/>
<comment type="similarity">
    <text evidence="10">Belongs to the G-protein coupled receptor 1 family.</text>
</comment>
<protein>
    <submittedName>
        <fullName evidence="15">Probable muscarinic acetylcholine receptor gar-1 (inferred by orthology to a C. elegans protein)</fullName>
    </submittedName>
</protein>
<keyword evidence="7" id="KW-1015">Disulfide bond</keyword>
<dbReference type="GO" id="GO:0016907">
    <property type="term" value="F:G protein-coupled acetylcholine receptor activity"/>
    <property type="evidence" value="ECO:0007669"/>
    <property type="project" value="UniProtKB-ARBA"/>
</dbReference>
<feature type="transmembrane region" description="Helical" evidence="11">
    <location>
        <begin position="130"/>
        <end position="152"/>
    </location>
</feature>
<dbReference type="OrthoDB" id="10071887at2759"/>
<evidence type="ECO:0000256" key="2">
    <source>
        <dbReference type="ARBA" id="ARBA00022475"/>
    </source>
</evidence>
<name>A0A0M3JX22_ANISI</name>
<dbReference type="AlphaFoldDB" id="A0A0M3JX22"/>
<feature type="transmembrane region" description="Helical" evidence="11">
    <location>
        <begin position="50"/>
        <end position="69"/>
    </location>
</feature>
<organism evidence="15">
    <name type="scientific">Anisakis simplex</name>
    <name type="common">Herring worm</name>
    <dbReference type="NCBI Taxonomy" id="6269"/>
    <lineage>
        <taxon>Eukaryota</taxon>
        <taxon>Metazoa</taxon>
        <taxon>Ecdysozoa</taxon>
        <taxon>Nematoda</taxon>
        <taxon>Chromadorea</taxon>
        <taxon>Rhabditida</taxon>
        <taxon>Spirurina</taxon>
        <taxon>Ascaridomorpha</taxon>
        <taxon>Ascaridoidea</taxon>
        <taxon>Anisakidae</taxon>
        <taxon>Anisakis</taxon>
        <taxon>Anisakis simplex complex</taxon>
    </lineage>
</organism>
<dbReference type="PRINTS" id="PR00237">
    <property type="entry name" value="GPCRRHODOPSN"/>
</dbReference>
<dbReference type="GO" id="GO:0007187">
    <property type="term" value="P:G protein-coupled receptor signaling pathway, coupled to cyclic nucleotide second messenger"/>
    <property type="evidence" value="ECO:0007669"/>
    <property type="project" value="TreeGrafter"/>
</dbReference>
<reference evidence="13 14" key="2">
    <citation type="submission" date="2018-11" db="EMBL/GenBank/DDBJ databases">
        <authorList>
            <consortium name="Pathogen Informatics"/>
        </authorList>
    </citation>
    <scope>NUCLEOTIDE SEQUENCE [LARGE SCALE GENOMIC DNA]</scope>
</reference>
<dbReference type="GO" id="GO:0005886">
    <property type="term" value="C:plasma membrane"/>
    <property type="evidence" value="ECO:0007669"/>
    <property type="project" value="UniProtKB-SubCell"/>
</dbReference>
<dbReference type="PANTHER" id="PTHR24247:SF184">
    <property type="entry name" value="MUSCARINIC ACETYLCHOLINE RECEPTOR GAR-1-RELATED"/>
    <property type="match status" value="1"/>
</dbReference>
<evidence type="ECO:0000256" key="10">
    <source>
        <dbReference type="RuleBase" id="RU000688"/>
    </source>
</evidence>
<keyword evidence="6 11" id="KW-0472">Membrane</keyword>
<dbReference type="SUPFAM" id="SSF81321">
    <property type="entry name" value="Family A G protein-coupled receptor-like"/>
    <property type="match status" value="1"/>
</dbReference>
<accession>A0A0M3JX22</accession>
<evidence type="ECO:0000313" key="13">
    <source>
        <dbReference type="EMBL" id="VDK47138.1"/>
    </source>
</evidence>